<keyword evidence="13" id="KW-1185">Reference proteome</keyword>
<dbReference type="GO" id="GO:0044781">
    <property type="term" value="P:bacterial-type flagellum organization"/>
    <property type="evidence" value="ECO:0007669"/>
    <property type="project" value="UniProtKB-KW"/>
</dbReference>
<keyword evidence="12" id="KW-0966">Cell projection</keyword>
<dbReference type="RefSeq" id="WP_023493643.1">
    <property type="nucleotide sequence ID" value="NZ_AYLO01000025.1"/>
</dbReference>
<evidence type="ECO:0000256" key="4">
    <source>
        <dbReference type="ARBA" id="ARBA00022448"/>
    </source>
</evidence>
<evidence type="ECO:0000256" key="2">
    <source>
        <dbReference type="ARBA" id="ARBA00010004"/>
    </source>
</evidence>
<dbReference type="GO" id="GO:0071973">
    <property type="term" value="P:bacterial-type flagellum-dependent cell motility"/>
    <property type="evidence" value="ECO:0007669"/>
    <property type="project" value="InterPro"/>
</dbReference>
<dbReference type="GO" id="GO:0006935">
    <property type="term" value="P:chemotaxis"/>
    <property type="evidence" value="ECO:0007669"/>
    <property type="project" value="UniProtKB-KW"/>
</dbReference>
<sequence>MIKKSQRIKTIVEIKAAQEKNQLEVLGASQRKLTAMQAQVDGLKKYRMDYQDKFNQLGNVGANVGQLLEFRSFMDKLDTAIAGQELSLDQSRADLAAKRKIWENMHNRTESLKKVYDSALATEIKQESKFEQLAQDERASRLGRNNPGNTSNA</sequence>
<dbReference type="InterPro" id="IPR053716">
    <property type="entry name" value="Flag_assembly_chemotaxis_eff"/>
</dbReference>
<dbReference type="InterPro" id="IPR052570">
    <property type="entry name" value="FliJ"/>
</dbReference>
<dbReference type="GO" id="GO:0015031">
    <property type="term" value="P:protein transport"/>
    <property type="evidence" value="ECO:0007669"/>
    <property type="project" value="UniProtKB-KW"/>
</dbReference>
<evidence type="ECO:0000256" key="8">
    <source>
        <dbReference type="ARBA" id="ARBA00022927"/>
    </source>
</evidence>
<evidence type="ECO:0000256" key="11">
    <source>
        <dbReference type="SAM" id="MobiDB-lite"/>
    </source>
</evidence>
<reference evidence="12 13" key="1">
    <citation type="journal article" date="2013" name="Genome Announc.">
        <title>Draft Genome Sequence of the Methanotrophic Gammaproteobacterium Methyloglobulus morosus DSM 22980 Strain KoM1.</title>
        <authorList>
            <person name="Poehlein A."/>
            <person name="Deutzmann J.S."/>
            <person name="Daniel R."/>
            <person name="Simeonova D.D."/>
        </authorList>
    </citation>
    <scope>NUCLEOTIDE SEQUENCE [LARGE SCALE GENOMIC DNA]</scope>
    <source>
        <strain evidence="12 13">KoM1</strain>
    </source>
</reference>
<dbReference type="InterPro" id="IPR012823">
    <property type="entry name" value="Flagell_FliJ"/>
</dbReference>
<dbReference type="Gene3D" id="1.10.287.1700">
    <property type="match status" value="1"/>
</dbReference>
<evidence type="ECO:0000256" key="7">
    <source>
        <dbReference type="ARBA" id="ARBA00022795"/>
    </source>
</evidence>
<dbReference type="GO" id="GO:0005886">
    <property type="term" value="C:plasma membrane"/>
    <property type="evidence" value="ECO:0007669"/>
    <property type="project" value="UniProtKB-SubCell"/>
</dbReference>
<keyword evidence="9" id="KW-0472">Membrane</keyword>
<keyword evidence="6" id="KW-0145">Chemotaxis</keyword>
<dbReference type="GO" id="GO:0009288">
    <property type="term" value="C:bacterial-type flagellum"/>
    <property type="evidence" value="ECO:0007669"/>
    <property type="project" value="InterPro"/>
</dbReference>
<keyword evidence="5" id="KW-1003">Cell membrane</keyword>
<comment type="subcellular location">
    <subcellularLocation>
        <location evidence="1">Cell membrane</location>
        <topology evidence="1">Peripheral membrane protein</topology>
        <orientation evidence="1">Cytoplasmic side</orientation>
    </subcellularLocation>
</comment>
<dbReference type="AlphaFoldDB" id="V5BJ42"/>
<protein>
    <recommendedName>
        <fullName evidence="3">Flagellar FliJ protein</fullName>
    </recommendedName>
</protein>
<dbReference type="Pfam" id="PF02050">
    <property type="entry name" value="FliJ"/>
    <property type="match status" value="1"/>
</dbReference>
<feature type="compositionally biased region" description="Basic and acidic residues" evidence="11">
    <location>
        <begin position="130"/>
        <end position="140"/>
    </location>
</feature>
<keyword evidence="8" id="KW-0653">Protein transport</keyword>
<comment type="caution">
    <text evidence="12">The sequence shown here is derived from an EMBL/GenBank/DDBJ whole genome shotgun (WGS) entry which is preliminary data.</text>
</comment>
<evidence type="ECO:0000313" key="13">
    <source>
        <dbReference type="Proteomes" id="UP000017842"/>
    </source>
</evidence>
<dbReference type="eggNOG" id="COG2882">
    <property type="taxonomic scope" value="Bacteria"/>
</dbReference>
<gene>
    <name evidence="12" type="primary">fliJ</name>
    <name evidence="12" type="ORF">MGMO_25c00080</name>
</gene>
<evidence type="ECO:0000256" key="1">
    <source>
        <dbReference type="ARBA" id="ARBA00004413"/>
    </source>
</evidence>
<name>V5BJ42_9GAMM</name>
<dbReference type="PANTHER" id="PTHR38786:SF1">
    <property type="entry name" value="FLAGELLAR FLIJ PROTEIN"/>
    <property type="match status" value="1"/>
</dbReference>
<evidence type="ECO:0000256" key="10">
    <source>
        <dbReference type="ARBA" id="ARBA00023225"/>
    </source>
</evidence>
<dbReference type="PANTHER" id="PTHR38786">
    <property type="entry name" value="FLAGELLAR FLIJ PROTEIN"/>
    <property type="match status" value="1"/>
</dbReference>
<comment type="similarity">
    <text evidence="2">Belongs to the FliJ family.</text>
</comment>
<evidence type="ECO:0000256" key="5">
    <source>
        <dbReference type="ARBA" id="ARBA00022475"/>
    </source>
</evidence>
<keyword evidence="7" id="KW-1005">Bacterial flagellum biogenesis</keyword>
<evidence type="ECO:0000313" key="12">
    <source>
        <dbReference type="EMBL" id="ESS73330.1"/>
    </source>
</evidence>
<accession>V5BJ42</accession>
<evidence type="ECO:0000256" key="3">
    <source>
        <dbReference type="ARBA" id="ARBA00020392"/>
    </source>
</evidence>
<keyword evidence="4" id="KW-0813">Transport</keyword>
<proteinExistence type="inferred from homology"/>
<feature type="region of interest" description="Disordered" evidence="11">
    <location>
        <begin position="130"/>
        <end position="153"/>
    </location>
</feature>
<dbReference type="Proteomes" id="UP000017842">
    <property type="component" value="Unassembled WGS sequence"/>
</dbReference>
<keyword evidence="10" id="KW-1006">Bacterial flagellum protein export</keyword>
<evidence type="ECO:0000256" key="9">
    <source>
        <dbReference type="ARBA" id="ARBA00023136"/>
    </source>
</evidence>
<organism evidence="12 13">
    <name type="scientific">Methyloglobulus morosus KoM1</name>
    <dbReference type="NCBI Taxonomy" id="1116472"/>
    <lineage>
        <taxon>Bacteria</taxon>
        <taxon>Pseudomonadati</taxon>
        <taxon>Pseudomonadota</taxon>
        <taxon>Gammaproteobacteria</taxon>
        <taxon>Methylococcales</taxon>
        <taxon>Methylococcaceae</taxon>
        <taxon>Methyloglobulus</taxon>
    </lineage>
</organism>
<keyword evidence="12" id="KW-0282">Flagellum</keyword>
<keyword evidence="12" id="KW-0969">Cilium</keyword>
<dbReference type="STRING" id="1116472.MGMO_25c00080"/>
<dbReference type="EMBL" id="AYLO01000025">
    <property type="protein sequence ID" value="ESS73330.1"/>
    <property type="molecule type" value="Genomic_DNA"/>
</dbReference>
<evidence type="ECO:0000256" key="6">
    <source>
        <dbReference type="ARBA" id="ARBA00022500"/>
    </source>
</evidence>
<dbReference type="NCBIfam" id="TIGR02473">
    <property type="entry name" value="flagell_FliJ"/>
    <property type="match status" value="1"/>
</dbReference>